<name>A0AAN0T3B4_HEYCO</name>
<dbReference type="EMBL" id="CP010525">
    <property type="protein sequence ID" value="AJO21278.1"/>
    <property type="molecule type" value="Genomic_DNA"/>
</dbReference>
<evidence type="ECO:0000313" key="2">
    <source>
        <dbReference type="Proteomes" id="UP000032024"/>
    </source>
</evidence>
<organism evidence="1 2">
    <name type="scientific">Heyndrickxia coagulans</name>
    <name type="common">Weizmannia coagulans</name>
    <dbReference type="NCBI Taxonomy" id="1398"/>
    <lineage>
        <taxon>Bacteria</taxon>
        <taxon>Bacillati</taxon>
        <taxon>Bacillota</taxon>
        <taxon>Bacilli</taxon>
        <taxon>Bacillales</taxon>
        <taxon>Bacillaceae</taxon>
        <taxon>Heyndrickxia</taxon>
    </lineage>
</organism>
<dbReference type="Proteomes" id="UP000032024">
    <property type="component" value="Chromosome"/>
</dbReference>
<proteinExistence type="predicted"/>
<reference evidence="2" key="1">
    <citation type="submission" date="2015-01" db="EMBL/GenBank/DDBJ databases">
        <title>Comparative genome analysis of Bacillus coagulans HM-08, Clostridium butyricum HM-68, Bacillus subtilis HM-66 and Bacillus paralicheniformis BL-09.</title>
        <authorList>
            <person name="Zhang H."/>
        </authorList>
    </citation>
    <scope>NUCLEOTIDE SEQUENCE [LARGE SCALE GENOMIC DNA]</scope>
    <source>
        <strain evidence="2">HM-08</strain>
    </source>
</reference>
<dbReference type="AlphaFoldDB" id="A0AAN0T3B4"/>
<protein>
    <submittedName>
        <fullName evidence="1">Uncharacterized protein</fullName>
    </submittedName>
</protein>
<gene>
    <name evidence="1" type="ORF">SB48_HM08orf00745</name>
</gene>
<sequence length="287" mass="33789">MGNYHDLYAALKKKKGNRLLILDNNNLEFCSQHEWAFPPAQIFQHYDAVLIPEWVYAEIFHSQKRLDYLSKINVPYFIMSETEDYPELAGYQEIRLMKLFKHASSSGSKARKYFSALEKYYGQHDDLPKDWIATFYQSGFDTKESRPRDDRGVPIVLKKNAGETSILVLAYLLFHQFHENINQVTIFSSDRGSLTIKEQILTYLPKMGLIHSPAVSISFKSSDILLIEAYQDRRIDLEDVKRLRKNRKSVIYTMSLEDFTASRHEYVMDTEDFLKILQEIDHYHFEF</sequence>
<evidence type="ECO:0000313" key="1">
    <source>
        <dbReference type="EMBL" id="AJO21278.1"/>
    </source>
</evidence>
<dbReference type="RefSeq" id="WP_035185348.1">
    <property type="nucleotide sequence ID" value="NZ_CP010525.1"/>
</dbReference>
<accession>A0AAN0T3B4</accession>
<keyword evidence="2" id="KW-1185">Reference proteome</keyword>